<protein>
    <submittedName>
        <fullName evidence="1">Uncharacterized protein</fullName>
    </submittedName>
</protein>
<keyword evidence="2" id="KW-1185">Reference proteome</keyword>
<organism evidence="1 2">
    <name type="scientific">Peronosclerospora sorghi</name>
    <dbReference type="NCBI Taxonomy" id="230839"/>
    <lineage>
        <taxon>Eukaryota</taxon>
        <taxon>Sar</taxon>
        <taxon>Stramenopiles</taxon>
        <taxon>Oomycota</taxon>
        <taxon>Peronosporomycetes</taxon>
        <taxon>Peronosporales</taxon>
        <taxon>Peronosporaceae</taxon>
        <taxon>Peronosclerospora</taxon>
    </lineage>
</organism>
<accession>A0ACC0WK81</accession>
<sequence length="107" mass="11985">MAFKNKAIVNDRNSHLDRSTEEGEMMCSQFSNLIFLALAQLLSPTSFEDNATYSVLGDMNTPFNPRLDSSSLNICYDSSKSSVAKLGVVDAWRIHFRHQKRVLSGPN</sequence>
<comment type="caution">
    <text evidence="1">The sequence shown here is derived from an EMBL/GenBank/DDBJ whole genome shotgun (WGS) entry which is preliminary data.</text>
</comment>
<reference evidence="1 2" key="1">
    <citation type="journal article" date="2022" name="bioRxiv">
        <title>The genome of the oomycete Peronosclerospora sorghi, a cosmopolitan pathogen of maize and sorghum, is inflated with dispersed pseudogenes.</title>
        <authorList>
            <person name="Fletcher K."/>
            <person name="Martin F."/>
            <person name="Isakeit T."/>
            <person name="Cavanaugh K."/>
            <person name="Magill C."/>
            <person name="Michelmore R."/>
        </authorList>
    </citation>
    <scope>NUCLEOTIDE SEQUENCE [LARGE SCALE GENOMIC DNA]</scope>
    <source>
        <strain evidence="1">P6</strain>
    </source>
</reference>
<dbReference type="EMBL" id="CM047591">
    <property type="protein sequence ID" value="KAI9919080.1"/>
    <property type="molecule type" value="Genomic_DNA"/>
</dbReference>
<gene>
    <name evidence="1" type="ORF">PsorP6_011678</name>
</gene>
<name>A0ACC0WK81_9STRA</name>
<proteinExistence type="predicted"/>
<evidence type="ECO:0000313" key="2">
    <source>
        <dbReference type="Proteomes" id="UP001163321"/>
    </source>
</evidence>
<dbReference type="Proteomes" id="UP001163321">
    <property type="component" value="Chromosome 12"/>
</dbReference>
<evidence type="ECO:0000313" key="1">
    <source>
        <dbReference type="EMBL" id="KAI9919080.1"/>
    </source>
</evidence>